<protein>
    <submittedName>
        <fullName evidence="1">Microsomal dipeptidase</fullName>
        <ecNumber evidence="1">3.4.13.19</ecNumber>
    </submittedName>
</protein>
<gene>
    <name evidence="1" type="ORF">AVDCRST_MAG25-3294</name>
</gene>
<dbReference type="Pfam" id="PF01244">
    <property type="entry name" value="Peptidase_M19"/>
    <property type="match status" value="1"/>
</dbReference>
<sequence length="352" mass="38022">MGRDGFPVVFDGHNDVLVRLGGPDGGGPGAFFERGDGGHLDLPRAREGGFGGGFFAVWVPSPKEQAPEPASGQTPRALPRALDPAYALSLSMAATATLFKIEDRSDGKFRVVRTAAELQRCMDEGVMPAVLHFEGADAIDTDLDMLHVLYRAGLRSLGLVWGRPNAFAEGVAVHFRRSPDTGPGLTEAGRELVRACNDLRIMIDVSHLNERGFWDVAALTDAPLVATHSNAYALCASTRNLTDPQLDAIAASDGMVGLNFAVNFLREDAARDANTPLEVMVRQIDYLVERVGIDRVGFGSDFDGVLIPQEIGDASGLPKLMSALRDRGYDDGALRKLAHENWVRILRTTWGE</sequence>
<dbReference type="Gene3D" id="3.20.20.140">
    <property type="entry name" value="Metal-dependent hydrolases"/>
    <property type="match status" value="1"/>
</dbReference>
<dbReference type="CDD" id="cd01301">
    <property type="entry name" value="rDP_like"/>
    <property type="match status" value="1"/>
</dbReference>
<accession>A0A6J4S4W2</accession>
<dbReference type="GO" id="GO:0070573">
    <property type="term" value="F:metallodipeptidase activity"/>
    <property type="evidence" value="ECO:0007669"/>
    <property type="project" value="InterPro"/>
</dbReference>
<dbReference type="PANTHER" id="PTHR10443:SF12">
    <property type="entry name" value="DIPEPTIDASE"/>
    <property type="match status" value="1"/>
</dbReference>
<dbReference type="GO" id="GO:0006508">
    <property type="term" value="P:proteolysis"/>
    <property type="evidence" value="ECO:0007669"/>
    <property type="project" value="InterPro"/>
</dbReference>
<dbReference type="InterPro" id="IPR032466">
    <property type="entry name" value="Metal_Hydrolase"/>
</dbReference>
<dbReference type="PROSITE" id="PS51365">
    <property type="entry name" value="RENAL_DIPEPTIDASE_2"/>
    <property type="match status" value="1"/>
</dbReference>
<dbReference type="SUPFAM" id="SSF51556">
    <property type="entry name" value="Metallo-dependent hydrolases"/>
    <property type="match status" value="1"/>
</dbReference>
<reference evidence="1" key="1">
    <citation type="submission" date="2020-02" db="EMBL/GenBank/DDBJ databases">
        <authorList>
            <person name="Meier V. D."/>
        </authorList>
    </citation>
    <scope>NUCLEOTIDE SEQUENCE</scope>
    <source>
        <strain evidence="1">AVDCRST_MAG25</strain>
    </source>
</reference>
<keyword evidence="1" id="KW-0224">Dipeptidase</keyword>
<evidence type="ECO:0000313" key="1">
    <source>
        <dbReference type="EMBL" id="CAA9489788.1"/>
    </source>
</evidence>
<dbReference type="EMBL" id="CADCVI010000225">
    <property type="protein sequence ID" value="CAA9489788.1"/>
    <property type="molecule type" value="Genomic_DNA"/>
</dbReference>
<proteinExistence type="predicted"/>
<dbReference type="PANTHER" id="PTHR10443">
    <property type="entry name" value="MICROSOMAL DIPEPTIDASE"/>
    <property type="match status" value="1"/>
</dbReference>
<name>A0A6J4S4W2_9ACTN</name>
<dbReference type="AlphaFoldDB" id="A0A6J4S4W2"/>
<dbReference type="InterPro" id="IPR008257">
    <property type="entry name" value="Pept_M19"/>
</dbReference>
<keyword evidence="1" id="KW-0645">Protease</keyword>
<organism evidence="1">
    <name type="scientific">uncultured Rubrobacteraceae bacterium</name>
    <dbReference type="NCBI Taxonomy" id="349277"/>
    <lineage>
        <taxon>Bacteria</taxon>
        <taxon>Bacillati</taxon>
        <taxon>Actinomycetota</taxon>
        <taxon>Rubrobacteria</taxon>
        <taxon>Rubrobacterales</taxon>
        <taxon>Rubrobacteraceae</taxon>
        <taxon>environmental samples</taxon>
    </lineage>
</organism>
<dbReference type="EC" id="3.4.13.19" evidence="1"/>
<keyword evidence="1" id="KW-0378">Hydrolase</keyword>